<reference evidence="2 3" key="1">
    <citation type="submission" date="2017-03" db="EMBL/GenBank/DDBJ databases">
        <authorList>
            <person name="Afonso C.L."/>
            <person name="Miller P.J."/>
            <person name="Scott M.A."/>
            <person name="Spackman E."/>
            <person name="Goraichik I."/>
            <person name="Dimitrov K.M."/>
            <person name="Suarez D.L."/>
            <person name="Swayne D.E."/>
        </authorList>
    </citation>
    <scope>NUCLEOTIDE SEQUENCE [LARGE SCALE GENOMIC DNA]</scope>
    <source>
        <strain evidence="2 3">Mu101</strain>
    </source>
</reference>
<name>A0A2H1K9Y8_BRELN</name>
<keyword evidence="2" id="KW-0347">Helicase</keyword>
<dbReference type="EMBL" id="FXZA01000029">
    <property type="protein sequence ID" value="SMX96378.1"/>
    <property type="molecule type" value="Genomic_DNA"/>
</dbReference>
<accession>A0A2H1K9Y8</accession>
<protein>
    <submittedName>
        <fullName evidence="2">Helicase conserved C-terminal domain-containing protein</fullName>
    </submittedName>
</protein>
<evidence type="ECO:0000313" key="3">
    <source>
        <dbReference type="Proteomes" id="UP000234498"/>
    </source>
</evidence>
<dbReference type="Gene3D" id="3.40.50.300">
    <property type="entry name" value="P-loop containing nucleotide triphosphate hydrolases"/>
    <property type="match status" value="1"/>
</dbReference>
<dbReference type="RefSeq" id="WP_101596543.1">
    <property type="nucleotide sequence ID" value="NZ_FXZA01000029.1"/>
</dbReference>
<dbReference type="InterPro" id="IPR027417">
    <property type="entry name" value="P-loop_NTPase"/>
</dbReference>
<dbReference type="InterPro" id="IPR001650">
    <property type="entry name" value="Helicase_C-like"/>
</dbReference>
<evidence type="ECO:0000313" key="2">
    <source>
        <dbReference type="EMBL" id="SMX96378.1"/>
    </source>
</evidence>
<proteinExistence type="predicted"/>
<keyword evidence="2" id="KW-0547">Nucleotide-binding</keyword>
<keyword evidence="2" id="KW-0067">ATP-binding</keyword>
<dbReference type="AlphaFoldDB" id="A0A2H1K9Y8"/>
<gene>
    <name evidence="2" type="ORF">BLIN101_03132</name>
</gene>
<dbReference type="Proteomes" id="UP000234498">
    <property type="component" value="Unassembled WGS sequence"/>
</dbReference>
<keyword evidence="2" id="KW-0378">Hydrolase</keyword>
<dbReference type="GO" id="GO:0004386">
    <property type="term" value="F:helicase activity"/>
    <property type="evidence" value="ECO:0007669"/>
    <property type="project" value="UniProtKB-KW"/>
</dbReference>
<dbReference type="OrthoDB" id="9776021at2"/>
<sequence>MPDLYAELATDEGRNSQIIPKIVAEANEGRHVLVLTNRIDHLRTLVEGIRNKVPKKLPVLQLHGQLKPGERARQREKLRDTACSRDSFVLVAIDKVAGEGFDLPVLDTPFLTMPISFKGRVVQNLGRVTRGDLTVDEVTVHDFHDVEVPVLDRMFHKRRRAIKSEGFRI</sequence>
<dbReference type="CDD" id="cd18785">
    <property type="entry name" value="SF2_C"/>
    <property type="match status" value="1"/>
</dbReference>
<dbReference type="PROSITE" id="PS51194">
    <property type="entry name" value="HELICASE_CTER"/>
    <property type="match status" value="1"/>
</dbReference>
<organism evidence="2 3">
    <name type="scientific">Brevibacterium linens</name>
    <dbReference type="NCBI Taxonomy" id="1703"/>
    <lineage>
        <taxon>Bacteria</taxon>
        <taxon>Bacillati</taxon>
        <taxon>Actinomycetota</taxon>
        <taxon>Actinomycetes</taxon>
        <taxon>Micrococcales</taxon>
        <taxon>Brevibacteriaceae</taxon>
        <taxon>Brevibacterium</taxon>
    </lineage>
</organism>
<dbReference type="SUPFAM" id="SSF52540">
    <property type="entry name" value="P-loop containing nucleoside triphosphate hydrolases"/>
    <property type="match status" value="1"/>
</dbReference>
<evidence type="ECO:0000259" key="1">
    <source>
        <dbReference type="PROSITE" id="PS51194"/>
    </source>
</evidence>
<dbReference type="Pfam" id="PF00271">
    <property type="entry name" value="Helicase_C"/>
    <property type="match status" value="1"/>
</dbReference>
<feature type="domain" description="Helicase C-terminal" evidence="1">
    <location>
        <begin position="17"/>
        <end position="169"/>
    </location>
</feature>